<dbReference type="InterPro" id="IPR036264">
    <property type="entry name" value="Bact_exopeptidase_dim_dom"/>
</dbReference>
<evidence type="ECO:0000256" key="5">
    <source>
        <dbReference type="ARBA" id="ARBA00022833"/>
    </source>
</evidence>
<comment type="caution">
    <text evidence="7">The sequence shown here is derived from an EMBL/GenBank/DDBJ whole genome shotgun (WGS) entry which is preliminary data.</text>
</comment>
<dbReference type="PANTHER" id="PTHR43808:SF8">
    <property type="entry name" value="PEPTIDASE M20 DIMERISATION DOMAIN-CONTAINING PROTEIN"/>
    <property type="match status" value="1"/>
</dbReference>
<keyword evidence="4" id="KW-0378">Hydrolase</keyword>
<reference evidence="7 8" key="1">
    <citation type="journal article" date="2018" name="Nat. Biotechnol.">
        <title>A standardized bacterial taxonomy based on genome phylogeny substantially revises the tree of life.</title>
        <authorList>
            <person name="Parks D.H."/>
            <person name="Chuvochina M."/>
            <person name="Waite D.W."/>
            <person name="Rinke C."/>
            <person name="Skarshewski A."/>
            <person name="Chaumeil P.A."/>
            <person name="Hugenholtz P."/>
        </authorList>
    </citation>
    <scope>NUCLEOTIDE SEQUENCE [LARGE SCALE GENOMIC DNA]</scope>
    <source>
        <strain evidence="7">UBA8672</strain>
    </source>
</reference>
<protein>
    <submittedName>
        <fullName evidence="7">Acetylornithine deacetylase</fullName>
    </submittedName>
</protein>
<keyword evidence="5" id="KW-0862">Zinc</keyword>
<evidence type="ECO:0000256" key="1">
    <source>
        <dbReference type="ARBA" id="ARBA00001947"/>
    </source>
</evidence>
<dbReference type="InterPro" id="IPR011650">
    <property type="entry name" value="Peptidase_M20_dimer"/>
</dbReference>
<evidence type="ECO:0000256" key="3">
    <source>
        <dbReference type="ARBA" id="ARBA00022723"/>
    </source>
</evidence>
<dbReference type="Gene3D" id="3.40.630.10">
    <property type="entry name" value="Zn peptidases"/>
    <property type="match status" value="1"/>
</dbReference>
<evidence type="ECO:0000259" key="6">
    <source>
        <dbReference type="Pfam" id="PF07687"/>
    </source>
</evidence>
<dbReference type="Pfam" id="PF01546">
    <property type="entry name" value="Peptidase_M20"/>
    <property type="match status" value="1"/>
</dbReference>
<evidence type="ECO:0000256" key="2">
    <source>
        <dbReference type="ARBA" id="ARBA00006247"/>
    </source>
</evidence>
<dbReference type="Gene3D" id="3.30.70.360">
    <property type="match status" value="1"/>
</dbReference>
<dbReference type="Proteomes" id="UP000262325">
    <property type="component" value="Unassembled WGS sequence"/>
</dbReference>
<comment type="similarity">
    <text evidence="2">Belongs to the peptidase M20A family.</text>
</comment>
<dbReference type="EMBL" id="DPPF01000122">
    <property type="protein sequence ID" value="HCW93266.1"/>
    <property type="molecule type" value="Genomic_DNA"/>
</dbReference>
<proteinExistence type="inferred from homology"/>
<accession>A0A3D5QBQ3</accession>
<evidence type="ECO:0000313" key="7">
    <source>
        <dbReference type="EMBL" id="HCW93266.1"/>
    </source>
</evidence>
<dbReference type="PANTHER" id="PTHR43808">
    <property type="entry name" value="ACETYLORNITHINE DEACETYLASE"/>
    <property type="match status" value="1"/>
</dbReference>
<sequence length="358" mass="40806">MINSERLQKLLTEMIDIYSPSGKETELTDFLQLYMKEHNLSYEFQEVENERGNIIVMPESGECDTIFVGHIDTVPAFDYENYESDIYENEIYGLGAVDMKGGCAAMIESFLSFQENNKKDFTAGLALVVGEEESGDGAYALSKDYSFRWAVIGEPTNLQPCYGHFGYVEIALAAYGQKVHASLSKPDKNAVKKMMDYLNIIINYIEKDVSDIIYNIRDLSSSQAGFATPDRCEAYLDLHLPTRYPIGVLTAEIEDLIFRNFKNNEVNYSLETIHHGFELTEKGMLPQLIKQVFEKHKFEYKPFFFKSDSDAPILWQSGIKPIILGPGDISYAHTKEEYINFNEVEKAAETYLSIMNEL</sequence>
<dbReference type="GO" id="GO:0016787">
    <property type="term" value="F:hydrolase activity"/>
    <property type="evidence" value="ECO:0007669"/>
    <property type="project" value="UniProtKB-KW"/>
</dbReference>
<dbReference type="SUPFAM" id="SSF53187">
    <property type="entry name" value="Zn-dependent exopeptidases"/>
    <property type="match status" value="1"/>
</dbReference>
<gene>
    <name evidence="7" type="ORF">DHM44_06265</name>
</gene>
<evidence type="ECO:0000256" key="4">
    <source>
        <dbReference type="ARBA" id="ARBA00022801"/>
    </source>
</evidence>
<comment type="cofactor">
    <cofactor evidence="1">
        <name>Zn(2+)</name>
        <dbReference type="ChEBI" id="CHEBI:29105"/>
    </cofactor>
</comment>
<dbReference type="SUPFAM" id="SSF55031">
    <property type="entry name" value="Bacterial exopeptidase dimerisation domain"/>
    <property type="match status" value="1"/>
</dbReference>
<dbReference type="GO" id="GO:0046872">
    <property type="term" value="F:metal ion binding"/>
    <property type="evidence" value="ECO:0007669"/>
    <property type="project" value="UniProtKB-KW"/>
</dbReference>
<organism evidence="7 8">
    <name type="scientific">Flexistipes sinusarabici</name>
    <dbReference type="NCBI Taxonomy" id="2352"/>
    <lineage>
        <taxon>Bacteria</taxon>
        <taxon>Pseudomonadati</taxon>
        <taxon>Deferribacterota</taxon>
        <taxon>Deferribacteres</taxon>
        <taxon>Deferribacterales</taxon>
        <taxon>Flexistipitaceae</taxon>
        <taxon>Flexistipes</taxon>
    </lineage>
</organism>
<feature type="domain" description="Peptidase M20 dimerisation" evidence="6">
    <location>
        <begin position="162"/>
        <end position="257"/>
    </location>
</feature>
<dbReference type="InterPro" id="IPR002933">
    <property type="entry name" value="Peptidase_M20"/>
</dbReference>
<dbReference type="InterPro" id="IPR050072">
    <property type="entry name" value="Peptidase_M20A"/>
</dbReference>
<keyword evidence="3" id="KW-0479">Metal-binding</keyword>
<dbReference type="Pfam" id="PF07687">
    <property type="entry name" value="M20_dimer"/>
    <property type="match status" value="1"/>
</dbReference>
<dbReference type="AlphaFoldDB" id="A0A3D5QBQ3"/>
<name>A0A3D5QBQ3_FLESI</name>
<evidence type="ECO:0000313" key="8">
    <source>
        <dbReference type="Proteomes" id="UP000262325"/>
    </source>
</evidence>